<dbReference type="GO" id="GO:0016829">
    <property type="term" value="F:lyase activity"/>
    <property type="evidence" value="ECO:0007669"/>
    <property type="project" value="UniProtKB-KW"/>
</dbReference>
<dbReference type="OrthoDB" id="513408at2"/>
<name>A0A1K1MS69_9BACT</name>
<evidence type="ECO:0000313" key="3">
    <source>
        <dbReference type="EMBL" id="SFW24806.1"/>
    </source>
</evidence>
<evidence type="ECO:0000256" key="1">
    <source>
        <dbReference type="ARBA" id="ARBA00022898"/>
    </source>
</evidence>
<dbReference type="Gene3D" id="3.40.640.10">
    <property type="entry name" value="Type I PLP-dependent aspartate aminotransferase-like (Major domain)"/>
    <property type="match status" value="1"/>
</dbReference>
<dbReference type="STRING" id="1004.SAMN05661012_00741"/>
<accession>A0A1K1MS69</accession>
<dbReference type="InterPro" id="IPR015424">
    <property type="entry name" value="PyrdxlP-dep_Trfase"/>
</dbReference>
<dbReference type="InterPro" id="IPR015422">
    <property type="entry name" value="PyrdxlP-dep_Trfase_small"/>
</dbReference>
<dbReference type="AlphaFoldDB" id="A0A1K1MS69"/>
<dbReference type="PANTHER" id="PTHR43586">
    <property type="entry name" value="CYSTEINE DESULFURASE"/>
    <property type="match status" value="1"/>
</dbReference>
<dbReference type="Gene3D" id="3.90.1150.10">
    <property type="entry name" value="Aspartate Aminotransferase, domain 1"/>
    <property type="match status" value="1"/>
</dbReference>
<dbReference type="InterPro" id="IPR015421">
    <property type="entry name" value="PyrdxlP-dep_Trfase_major"/>
</dbReference>
<dbReference type="Pfam" id="PF00266">
    <property type="entry name" value="Aminotran_5"/>
    <property type="match status" value="1"/>
</dbReference>
<sequence length="394" mass="43219">MDIAKLRADTPGCQTKIHFNNSGASLPPYPVLHAMQDYLTEEANCGGYETAAANATSLNRFYMAAGKLLNAPAKNIAFTSSATNSFARALSCIPFKKGDVVIIANEDYASNQLQFLSLEERFGIALIRAHSLPEGGVDVDHMTSLIKEKHPRLVSLTHVPSNTGLIQPVAAIGKVCRELEIPYLVDACQSVGQLPLDVEAIGCDFLCGTMRKFLRGPRGAGLLYVSDRILHKPWYPLFLDMYAATWTDDDTFVTAPDAKRFQDWEQNYALLSGSYAAIHYANEIGLQNIADRNRYLGSLLRPRLQALPGVTLLDKGTALASIITLTAPVSDPQWLLTSLRERHINTAVSVTASALIDLKSKGVNWALRIAPHYFNTEEEIDLLLDALESLFANP</sequence>
<reference evidence="3 5" key="1">
    <citation type="submission" date="2016-11" db="EMBL/GenBank/DDBJ databases">
        <authorList>
            <person name="Jaros S."/>
            <person name="Januszkiewicz K."/>
            <person name="Wedrychowicz H."/>
        </authorList>
    </citation>
    <scope>NUCLEOTIDE SEQUENCE [LARGE SCALE GENOMIC DNA]</scope>
    <source>
        <strain evidence="3 5">DSM 784</strain>
    </source>
</reference>
<dbReference type="Proteomes" id="UP000183788">
    <property type="component" value="Unassembled WGS sequence"/>
</dbReference>
<evidence type="ECO:0000313" key="6">
    <source>
        <dbReference type="Proteomes" id="UP001326715"/>
    </source>
</evidence>
<reference evidence="4 6" key="2">
    <citation type="submission" date="2023-11" db="EMBL/GenBank/DDBJ databases">
        <title>MicrobeMod: A computational toolkit for identifying prokaryotic methylation and restriction-modification with nanopore sequencing.</title>
        <authorList>
            <person name="Crits-Christoph A."/>
            <person name="Kang S.C."/>
            <person name="Lee H."/>
            <person name="Ostrov N."/>
        </authorList>
    </citation>
    <scope>NUCLEOTIDE SEQUENCE [LARGE SCALE GENOMIC DNA]</scope>
    <source>
        <strain evidence="4 6">ATCC 23090</strain>
    </source>
</reference>
<keyword evidence="6" id="KW-1185">Reference proteome</keyword>
<dbReference type="GO" id="GO:0008483">
    <property type="term" value="F:transaminase activity"/>
    <property type="evidence" value="ECO:0007669"/>
    <property type="project" value="UniProtKB-KW"/>
</dbReference>
<gene>
    <name evidence="3" type="ORF">SAMN05661012_00741</name>
    <name evidence="4" type="ORF">SR876_08460</name>
</gene>
<keyword evidence="4" id="KW-0032">Aminotransferase</keyword>
<protein>
    <submittedName>
        <fullName evidence="4">Aminotransferase class V-fold PLP-dependent enzyme</fullName>
    </submittedName>
    <submittedName>
        <fullName evidence="3">Selenocysteine lyase/Cysteine desulfurase</fullName>
    </submittedName>
</protein>
<dbReference type="EMBL" id="FPIZ01000002">
    <property type="protein sequence ID" value="SFW24806.1"/>
    <property type="molecule type" value="Genomic_DNA"/>
</dbReference>
<keyword evidence="3" id="KW-0456">Lyase</keyword>
<dbReference type="RefSeq" id="WP_072357253.1">
    <property type="nucleotide sequence ID" value="NZ_CP139972.1"/>
</dbReference>
<organism evidence="3 5">
    <name type="scientific">Chitinophaga sancti</name>
    <dbReference type="NCBI Taxonomy" id="1004"/>
    <lineage>
        <taxon>Bacteria</taxon>
        <taxon>Pseudomonadati</taxon>
        <taxon>Bacteroidota</taxon>
        <taxon>Chitinophagia</taxon>
        <taxon>Chitinophagales</taxon>
        <taxon>Chitinophagaceae</taxon>
        <taxon>Chitinophaga</taxon>
    </lineage>
</organism>
<dbReference type="EMBL" id="CP140154">
    <property type="protein sequence ID" value="WQG91531.1"/>
    <property type="molecule type" value="Genomic_DNA"/>
</dbReference>
<keyword evidence="4" id="KW-0808">Transferase</keyword>
<evidence type="ECO:0000313" key="5">
    <source>
        <dbReference type="Proteomes" id="UP000183788"/>
    </source>
</evidence>
<evidence type="ECO:0000313" key="4">
    <source>
        <dbReference type="EMBL" id="WQG91531.1"/>
    </source>
</evidence>
<dbReference type="PANTHER" id="PTHR43586:SF24">
    <property type="entry name" value="BLR4730 PROTEIN"/>
    <property type="match status" value="1"/>
</dbReference>
<dbReference type="SUPFAM" id="SSF53383">
    <property type="entry name" value="PLP-dependent transferases"/>
    <property type="match status" value="1"/>
</dbReference>
<evidence type="ECO:0000259" key="2">
    <source>
        <dbReference type="Pfam" id="PF00266"/>
    </source>
</evidence>
<proteinExistence type="predicted"/>
<dbReference type="Proteomes" id="UP001326715">
    <property type="component" value="Chromosome"/>
</dbReference>
<keyword evidence="1" id="KW-0663">Pyridoxal phosphate</keyword>
<dbReference type="InterPro" id="IPR000192">
    <property type="entry name" value="Aminotrans_V_dom"/>
</dbReference>
<feature type="domain" description="Aminotransferase class V" evidence="2">
    <location>
        <begin position="18"/>
        <end position="383"/>
    </location>
</feature>